<sequence>MSFCKPSDCVVIRRVVTTCIKQRKRSKIKFCVTNMCICEEWGVGRWMSTV</sequence>
<reference evidence="1" key="2">
    <citation type="journal article" date="2015" name="Fish Shellfish Immunol.">
        <title>Early steps in the European eel (Anguilla anguilla)-Vibrio vulnificus interaction in the gills: Role of the RtxA13 toxin.</title>
        <authorList>
            <person name="Callol A."/>
            <person name="Pajuelo D."/>
            <person name="Ebbesson L."/>
            <person name="Teles M."/>
            <person name="MacKenzie S."/>
            <person name="Amaro C."/>
        </authorList>
    </citation>
    <scope>NUCLEOTIDE SEQUENCE</scope>
</reference>
<protein>
    <submittedName>
        <fullName evidence="1">Uncharacterized protein</fullName>
    </submittedName>
</protein>
<dbReference type="AlphaFoldDB" id="A0A0E9QZN6"/>
<name>A0A0E9QZN6_ANGAN</name>
<evidence type="ECO:0000313" key="1">
    <source>
        <dbReference type="EMBL" id="JAH21548.1"/>
    </source>
</evidence>
<organism evidence="1">
    <name type="scientific">Anguilla anguilla</name>
    <name type="common">European freshwater eel</name>
    <name type="synonym">Muraena anguilla</name>
    <dbReference type="NCBI Taxonomy" id="7936"/>
    <lineage>
        <taxon>Eukaryota</taxon>
        <taxon>Metazoa</taxon>
        <taxon>Chordata</taxon>
        <taxon>Craniata</taxon>
        <taxon>Vertebrata</taxon>
        <taxon>Euteleostomi</taxon>
        <taxon>Actinopterygii</taxon>
        <taxon>Neopterygii</taxon>
        <taxon>Teleostei</taxon>
        <taxon>Anguilliformes</taxon>
        <taxon>Anguillidae</taxon>
        <taxon>Anguilla</taxon>
    </lineage>
</organism>
<accession>A0A0E9QZN6</accession>
<proteinExistence type="predicted"/>
<dbReference type="EMBL" id="GBXM01087029">
    <property type="protein sequence ID" value="JAH21548.1"/>
    <property type="molecule type" value="Transcribed_RNA"/>
</dbReference>
<reference evidence="1" key="1">
    <citation type="submission" date="2014-11" db="EMBL/GenBank/DDBJ databases">
        <authorList>
            <person name="Amaro Gonzalez C."/>
        </authorList>
    </citation>
    <scope>NUCLEOTIDE SEQUENCE</scope>
</reference>